<feature type="compositionally biased region" description="Basic and acidic residues" evidence="1">
    <location>
        <begin position="75"/>
        <end position="84"/>
    </location>
</feature>
<proteinExistence type="predicted"/>
<dbReference type="KEGG" id="pcy:PCYB_134110"/>
<feature type="region of interest" description="Disordered" evidence="1">
    <location>
        <begin position="515"/>
        <end position="583"/>
    </location>
</feature>
<feature type="compositionally biased region" description="Basic and acidic residues" evidence="1">
    <location>
        <begin position="515"/>
        <end position="529"/>
    </location>
</feature>
<accession>K6VGT7</accession>
<evidence type="ECO:0000313" key="4">
    <source>
        <dbReference type="Proteomes" id="UP000006319"/>
    </source>
</evidence>
<feature type="compositionally biased region" description="Basic and acidic residues" evidence="1">
    <location>
        <begin position="38"/>
        <end position="67"/>
    </location>
</feature>
<feature type="compositionally biased region" description="Polar residues" evidence="1">
    <location>
        <begin position="318"/>
        <end position="328"/>
    </location>
</feature>
<keyword evidence="2" id="KW-0472">Membrane</keyword>
<feature type="region of interest" description="Disordered" evidence="1">
    <location>
        <begin position="1"/>
        <end position="105"/>
    </location>
</feature>
<feature type="compositionally biased region" description="Basic and acidic residues" evidence="1">
    <location>
        <begin position="726"/>
        <end position="739"/>
    </location>
</feature>
<feature type="compositionally biased region" description="Basic and acidic residues" evidence="1">
    <location>
        <begin position="908"/>
        <end position="924"/>
    </location>
</feature>
<feature type="region of interest" description="Disordered" evidence="1">
    <location>
        <begin position="705"/>
        <end position="739"/>
    </location>
</feature>
<feature type="transmembrane region" description="Helical" evidence="2">
    <location>
        <begin position="980"/>
        <end position="1002"/>
    </location>
</feature>
<keyword evidence="2" id="KW-0812">Transmembrane</keyword>
<dbReference type="OrthoDB" id="372172at2759"/>
<dbReference type="EMBL" id="DF157105">
    <property type="protein sequence ID" value="GAB68537.1"/>
    <property type="molecule type" value="Genomic_DNA"/>
</dbReference>
<protein>
    <submittedName>
        <fullName evidence="3">Uncharacterized protein</fullName>
    </submittedName>
</protein>
<reference evidence="3 4" key="1">
    <citation type="journal article" date="2012" name="Nat. Genet.">
        <title>Plasmodium cynomolgi genome sequences provide insight into Plasmodium vivax and the monkey malaria clade.</title>
        <authorList>
            <person name="Tachibana S."/>
            <person name="Sullivan S.A."/>
            <person name="Kawai S."/>
            <person name="Nakamura S."/>
            <person name="Kim H.R."/>
            <person name="Goto N."/>
            <person name="Arisue N."/>
            <person name="Palacpac N.M.Q."/>
            <person name="Honma H."/>
            <person name="Yagi M."/>
            <person name="Tougan T."/>
            <person name="Katakai Y."/>
            <person name="Kaneko O."/>
            <person name="Mita T."/>
            <person name="Kita K."/>
            <person name="Yasutomi Y."/>
            <person name="Sutton P.L."/>
            <person name="Shakhbatyan R."/>
            <person name="Horii T."/>
            <person name="Yasunaga T."/>
            <person name="Barnwell J.W."/>
            <person name="Escalante A.A."/>
            <person name="Carlton J.M."/>
            <person name="Tanabe K."/>
        </authorList>
    </citation>
    <scope>NUCLEOTIDE SEQUENCE [LARGE SCALE GENOMIC DNA]</scope>
    <source>
        <strain evidence="3 4">B</strain>
    </source>
</reference>
<dbReference type="eggNOG" id="ENOG502QXZY">
    <property type="taxonomic scope" value="Eukaryota"/>
</dbReference>
<feature type="compositionally biased region" description="Low complexity" evidence="1">
    <location>
        <begin position="1"/>
        <end position="14"/>
    </location>
</feature>
<dbReference type="AlphaFoldDB" id="K6VGT7"/>
<feature type="transmembrane region" description="Helical" evidence="2">
    <location>
        <begin position="938"/>
        <end position="968"/>
    </location>
</feature>
<evidence type="ECO:0000256" key="2">
    <source>
        <dbReference type="SAM" id="Phobius"/>
    </source>
</evidence>
<feature type="region of interest" description="Disordered" evidence="1">
    <location>
        <begin position="906"/>
        <end position="930"/>
    </location>
</feature>
<evidence type="ECO:0000256" key="1">
    <source>
        <dbReference type="SAM" id="MobiDB-lite"/>
    </source>
</evidence>
<evidence type="ECO:0000313" key="3">
    <source>
        <dbReference type="EMBL" id="GAB68537.1"/>
    </source>
</evidence>
<dbReference type="VEuPathDB" id="PlasmoDB:PCYB_134110"/>
<name>K6VGT7_PLACD</name>
<keyword evidence="2" id="KW-1133">Transmembrane helix</keyword>
<dbReference type="GeneID" id="14694915"/>
<dbReference type="OMA" id="SEHTDYC"/>
<feature type="region of interest" description="Disordered" evidence="1">
    <location>
        <begin position="308"/>
        <end position="334"/>
    </location>
</feature>
<keyword evidence="4" id="KW-1185">Reference proteome</keyword>
<dbReference type="RefSeq" id="XP_004224484.1">
    <property type="nucleotide sequence ID" value="XM_004224436.1"/>
</dbReference>
<gene>
    <name evidence="3" type="ORF">PCYB_134110</name>
</gene>
<dbReference type="PhylomeDB" id="K6VGT7"/>
<sequence>MGRSSTRSSSSFRCGGRRGYPVEPGDSQKKHLQSTHHKYADEKLRTESKFNEKHFAEDKKRVNDFRSNKMALPRGSRDDKKTESKQMLYSSKPTKEYDNNNSPKKKWSEKEIEELIFKYKKNDKYESARKKNHFDKRHTYQDTRTNYDSLSYRGNVLFSSENDPRGVYFDRGASAATMAGTIAATTAGGTTAADGDKVDDYAGVSLSSRRRHDLRDSPSRVYYHRVSEHTDYCKRDSIISDLSCASGLLPSTCREDYDREESATRGGRDTIWRDSHRCTSLNSDDNRGDLAADYSKCYKKRLSGNVIGDSRRKGMDHMNQSGKSTHLGNKNGEEIDLTGEYSDEESKEKKMYHNYSKDKKNLYGTFFNLTSKYEKVKNKKGDSHKEGFKLDEADVRSRIKSCNGDQVRQNKLIRDPLRSDNTFSSHFYKSRDSNFDKISALFDTDRKKKKYADVADIENYVKGFDVKRSRFSRRDSNHKGERLFKGSPCFDDILKHSSDDSCSYEVCPVRKGPKEGIRGSSWGDREGGKTTKSLRGSPIKPFSPLHTLEKKSLRGSVTKRGKNSPTNVRLGEKTNPFNIDDTKVHSNHFKNTQLHGSPRSHASNDCSTLYDYVNYAKRGTRGYCDSDVHLNSSPRGYYPSGVNDVCAKSRDRFSSLLRKIQTKKNYKNDDPNFSHVKSTTWRRGSYLDGDDEMFPLHSYATKNTHFEKSRGGHNGRSSCPPNGRSGDGKDESYGGKFRTGELPKDVQKQCLRNSWREKKQIKNLLSYVCDEGGGERDEFLRNIGKKYLFTEGEELLNSILNLKKMKSSRQVGGDADEGGYDGDGPKECYEKERKANYHSWKYNPDGKSSKGNMGETVSFQYLKNRSYTRPMHVGDFDVGDAQAADCANGVDDRDCADLYDHGYSGEYGEEHSGEHIGERTDKEQGNPSRQGSSYCRDVLFLLFLYLLKILYYLVRYLVQLALLIMVYFYHVMRTKSLATIFISVVVAVPLFLLLLSVLILSYRSVNTEFFDRDI</sequence>
<organism evidence="3 4">
    <name type="scientific">Plasmodium cynomolgi (strain B)</name>
    <dbReference type="NCBI Taxonomy" id="1120755"/>
    <lineage>
        <taxon>Eukaryota</taxon>
        <taxon>Sar</taxon>
        <taxon>Alveolata</taxon>
        <taxon>Apicomplexa</taxon>
        <taxon>Aconoidasida</taxon>
        <taxon>Haemosporida</taxon>
        <taxon>Plasmodiidae</taxon>
        <taxon>Plasmodium</taxon>
        <taxon>Plasmodium (Plasmodium)</taxon>
    </lineage>
</organism>
<dbReference type="Proteomes" id="UP000006319">
    <property type="component" value="Chromosome 13"/>
</dbReference>